<evidence type="ECO:0008006" key="3">
    <source>
        <dbReference type="Google" id="ProtNLM"/>
    </source>
</evidence>
<dbReference type="InterPro" id="IPR012338">
    <property type="entry name" value="Beta-lactam/transpept-like"/>
</dbReference>
<dbReference type="SUPFAM" id="SSF56601">
    <property type="entry name" value="beta-lactamase/transpeptidase-like"/>
    <property type="match status" value="1"/>
</dbReference>
<sequence>MAFFSRQSTPPIEAATGQSLERFCRQNIWDVIGATGTTFCPAQRPDLLAKRARLANIGKPESLSGWNPYPTTPKDCLGGIGVWTTRKDFNTHWWIDTTNGISAALYMQTGPVEHPEVVKPLEVLERVLYKDIEQKLGIKQAVRL</sequence>
<dbReference type="VEuPathDB" id="FungiDB:ASPWEDRAFT_177532"/>
<dbReference type="OrthoDB" id="428260at2759"/>
<gene>
    <name evidence="1" type="ORF">ASPWEDRAFT_177532</name>
</gene>
<organism evidence="1 2">
    <name type="scientific">Aspergillus wentii DTO 134E9</name>
    <dbReference type="NCBI Taxonomy" id="1073089"/>
    <lineage>
        <taxon>Eukaryota</taxon>
        <taxon>Fungi</taxon>
        <taxon>Dikarya</taxon>
        <taxon>Ascomycota</taxon>
        <taxon>Pezizomycotina</taxon>
        <taxon>Eurotiomycetes</taxon>
        <taxon>Eurotiomycetidae</taxon>
        <taxon>Eurotiales</taxon>
        <taxon>Aspergillaceae</taxon>
        <taxon>Aspergillus</taxon>
        <taxon>Aspergillus subgen. Cremei</taxon>
    </lineage>
</organism>
<reference evidence="2" key="1">
    <citation type="journal article" date="2017" name="Genome Biol.">
        <title>Comparative genomics reveals high biological diversity and specific adaptations in the industrially and medically important fungal genus Aspergillus.</title>
        <authorList>
            <person name="de Vries R.P."/>
            <person name="Riley R."/>
            <person name="Wiebenga A."/>
            <person name="Aguilar-Osorio G."/>
            <person name="Amillis S."/>
            <person name="Uchima C.A."/>
            <person name="Anderluh G."/>
            <person name="Asadollahi M."/>
            <person name="Askin M."/>
            <person name="Barry K."/>
            <person name="Battaglia E."/>
            <person name="Bayram O."/>
            <person name="Benocci T."/>
            <person name="Braus-Stromeyer S.A."/>
            <person name="Caldana C."/>
            <person name="Canovas D."/>
            <person name="Cerqueira G.C."/>
            <person name="Chen F."/>
            <person name="Chen W."/>
            <person name="Choi C."/>
            <person name="Clum A."/>
            <person name="Dos Santos R.A."/>
            <person name="Damasio A.R."/>
            <person name="Diallinas G."/>
            <person name="Emri T."/>
            <person name="Fekete E."/>
            <person name="Flipphi M."/>
            <person name="Freyberg S."/>
            <person name="Gallo A."/>
            <person name="Gournas C."/>
            <person name="Habgood R."/>
            <person name="Hainaut M."/>
            <person name="Harispe M.L."/>
            <person name="Henrissat B."/>
            <person name="Hilden K.S."/>
            <person name="Hope R."/>
            <person name="Hossain A."/>
            <person name="Karabika E."/>
            <person name="Karaffa L."/>
            <person name="Karanyi Z."/>
            <person name="Krasevec N."/>
            <person name="Kuo A."/>
            <person name="Kusch H."/>
            <person name="LaButti K."/>
            <person name="Lagendijk E.L."/>
            <person name="Lapidus A."/>
            <person name="Levasseur A."/>
            <person name="Lindquist E."/>
            <person name="Lipzen A."/>
            <person name="Logrieco A.F."/>
            <person name="MacCabe A."/>
            <person name="Maekelae M.R."/>
            <person name="Malavazi I."/>
            <person name="Melin P."/>
            <person name="Meyer V."/>
            <person name="Mielnichuk N."/>
            <person name="Miskei M."/>
            <person name="Molnar A.P."/>
            <person name="Mule G."/>
            <person name="Ngan C.Y."/>
            <person name="Orejas M."/>
            <person name="Orosz E."/>
            <person name="Ouedraogo J.P."/>
            <person name="Overkamp K.M."/>
            <person name="Park H.-S."/>
            <person name="Perrone G."/>
            <person name="Piumi F."/>
            <person name="Punt P.J."/>
            <person name="Ram A.F."/>
            <person name="Ramon A."/>
            <person name="Rauscher S."/>
            <person name="Record E."/>
            <person name="Riano-Pachon D.M."/>
            <person name="Robert V."/>
            <person name="Roehrig J."/>
            <person name="Ruller R."/>
            <person name="Salamov A."/>
            <person name="Salih N.S."/>
            <person name="Samson R.A."/>
            <person name="Sandor E."/>
            <person name="Sanguinetti M."/>
            <person name="Schuetze T."/>
            <person name="Sepcic K."/>
            <person name="Shelest E."/>
            <person name="Sherlock G."/>
            <person name="Sophianopoulou V."/>
            <person name="Squina F.M."/>
            <person name="Sun H."/>
            <person name="Susca A."/>
            <person name="Todd R.B."/>
            <person name="Tsang A."/>
            <person name="Unkles S.E."/>
            <person name="van de Wiele N."/>
            <person name="van Rossen-Uffink D."/>
            <person name="Oliveira J.V."/>
            <person name="Vesth T.C."/>
            <person name="Visser J."/>
            <person name="Yu J.-H."/>
            <person name="Zhou M."/>
            <person name="Andersen M.R."/>
            <person name="Archer D.B."/>
            <person name="Baker S.E."/>
            <person name="Benoit I."/>
            <person name="Brakhage A.A."/>
            <person name="Braus G.H."/>
            <person name="Fischer R."/>
            <person name="Frisvad J.C."/>
            <person name="Goldman G.H."/>
            <person name="Houbraken J."/>
            <person name="Oakley B."/>
            <person name="Pocsi I."/>
            <person name="Scazzocchio C."/>
            <person name="Seiboth B."/>
            <person name="vanKuyk P.A."/>
            <person name="Wortman J."/>
            <person name="Dyer P.S."/>
            <person name="Grigoriev I.V."/>
        </authorList>
    </citation>
    <scope>NUCLEOTIDE SEQUENCE [LARGE SCALE GENOMIC DNA]</scope>
    <source>
        <strain evidence="2">DTO 134E9</strain>
    </source>
</reference>
<name>A0A1L9R4I7_ASPWE</name>
<evidence type="ECO:0000313" key="2">
    <source>
        <dbReference type="Proteomes" id="UP000184383"/>
    </source>
</evidence>
<dbReference type="Gene3D" id="3.40.710.10">
    <property type="entry name" value="DD-peptidase/beta-lactamase superfamily"/>
    <property type="match status" value="1"/>
</dbReference>
<protein>
    <recommendedName>
        <fullName evidence="3">Beta-lactamase-related domain-containing protein</fullName>
    </recommendedName>
</protein>
<dbReference type="RefSeq" id="XP_040683470.1">
    <property type="nucleotide sequence ID" value="XM_040831669.1"/>
</dbReference>
<proteinExistence type="predicted"/>
<evidence type="ECO:0000313" key="1">
    <source>
        <dbReference type="EMBL" id="OJJ29793.1"/>
    </source>
</evidence>
<dbReference type="AlphaFoldDB" id="A0A1L9R4I7"/>
<dbReference type="Proteomes" id="UP000184383">
    <property type="component" value="Unassembled WGS sequence"/>
</dbReference>
<dbReference type="EMBL" id="KV878218">
    <property type="protein sequence ID" value="OJJ29793.1"/>
    <property type="molecule type" value="Genomic_DNA"/>
</dbReference>
<accession>A0A1L9R4I7</accession>
<dbReference type="GeneID" id="63747517"/>
<keyword evidence="2" id="KW-1185">Reference proteome</keyword>